<reference evidence="1" key="2">
    <citation type="submission" date="2021-02" db="EMBL/GenBank/DDBJ databases">
        <authorList>
            <person name="Kimball J.A."/>
            <person name="Haas M.W."/>
            <person name="Macchietto M."/>
            <person name="Kono T."/>
            <person name="Duquette J."/>
            <person name="Shao M."/>
        </authorList>
    </citation>
    <scope>NUCLEOTIDE SEQUENCE</scope>
    <source>
        <tissue evidence="1">Fresh leaf tissue</tissue>
    </source>
</reference>
<evidence type="ECO:0000313" key="1">
    <source>
        <dbReference type="EMBL" id="KAG8070239.1"/>
    </source>
</evidence>
<sequence>MTIWVRAHASTTWGYWEHSMHGSTTAREWGRRMGARLRQGMNRALRVATRHDRRGSIVEAHAQRGLTMVGERGAMHGGKARPQVFGHGGAGMWRGLTVVT</sequence>
<dbReference type="AlphaFoldDB" id="A0A8J5T6I9"/>
<name>A0A8J5T6I9_ZIZPA</name>
<accession>A0A8J5T6I9</accession>
<reference evidence="1" key="1">
    <citation type="journal article" date="2021" name="bioRxiv">
        <title>Whole Genome Assembly and Annotation of Northern Wild Rice, Zizania palustris L., Supports a Whole Genome Duplication in the Zizania Genus.</title>
        <authorList>
            <person name="Haas M."/>
            <person name="Kono T."/>
            <person name="Macchietto M."/>
            <person name="Millas R."/>
            <person name="McGilp L."/>
            <person name="Shao M."/>
            <person name="Duquette J."/>
            <person name="Hirsch C.N."/>
            <person name="Kimball J."/>
        </authorList>
    </citation>
    <scope>NUCLEOTIDE SEQUENCE</scope>
    <source>
        <tissue evidence="1">Fresh leaf tissue</tissue>
    </source>
</reference>
<dbReference type="Proteomes" id="UP000729402">
    <property type="component" value="Unassembled WGS sequence"/>
</dbReference>
<proteinExistence type="predicted"/>
<dbReference type="EMBL" id="JAAALK010000283">
    <property type="protein sequence ID" value="KAG8070239.1"/>
    <property type="molecule type" value="Genomic_DNA"/>
</dbReference>
<comment type="caution">
    <text evidence="1">The sequence shown here is derived from an EMBL/GenBank/DDBJ whole genome shotgun (WGS) entry which is preliminary data.</text>
</comment>
<protein>
    <submittedName>
        <fullName evidence="1">Uncharacterized protein</fullName>
    </submittedName>
</protein>
<keyword evidence="2" id="KW-1185">Reference proteome</keyword>
<evidence type="ECO:0000313" key="2">
    <source>
        <dbReference type="Proteomes" id="UP000729402"/>
    </source>
</evidence>
<gene>
    <name evidence="1" type="ORF">GUJ93_ZPchr0006g42994</name>
</gene>
<organism evidence="1 2">
    <name type="scientific">Zizania palustris</name>
    <name type="common">Northern wild rice</name>
    <dbReference type="NCBI Taxonomy" id="103762"/>
    <lineage>
        <taxon>Eukaryota</taxon>
        <taxon>Viridiplantae</taxon>
        <taxon>Streptophyta</taxon>
        <taxon>Embryophyta</taxon>
        <taxon>Tracheophyta</taxon>
        <taxon>Spermatophyta</taxon>
        <taxon>Magnoliopsida</taxon>
        <taxon>Liliopsida</taxon>
        <taxon>Poales</taxon>
        <taxon>Poaceae</taxon>
        <taxon>BOP clade</taxon>
        <taxon>Oryzoideae</taxon>
        <taxon>Oryzeae</taxon>
        <taxon>Zizaniinae</taxon>
        <taxon>Zizania</taxon>
    </lineage>
</organism>